<feature type="transmembrane region" description="Helical" evidence="5">
    <location>
        <begin position="74"/>
        <end position="97"/>
    </location>
</feature>
<evidence type="ECO:0000256" key="3">
    <source>
        <dbReference type="ARBA" id="ARBA00022989"/>
    </source>
</evidence>
<evidence type="ECO:0000313" key="7">
    <source>
        <dbReference type="EMBL" id="KAK8743395.1"/>
    </source>
</evidence>
<sequence length="248" mass="27920">SQYISTVVTEWDLVCERRVLYSTTQAVMQGGKLFGFVLFAYLVDALGRRPVVLVCSAISIIAGFLAAASPNIEFYIVLKFIIAAVDAGQYLGIFVFVMETCASKYRAGAGTLIVIPWAVGYMVVPGIAYVIRPWKLLQVAYTVPALYTIIYFWLLPESPRWLIDQGRYQEAFKVISWVAKVNRKPLPADQVVLAAMENIYHQKAQGKEADSATKTFTSRLLNLLKQLLSLLLISELRVRTIIVFFCWF</sequence>
<name>A0AAW0XUS4_CHEQU</name>
<evidence type="ECO:0000256" key="1">
    <source>
        <dbReference type="ARBA" id="ARBA00004141"/>
    </source>
</evidence>
<reference evidence="7 8" key="1">
    <citation type="journal article" date="2024" name="BMC Genomics">
        <title>Genome assembly of redclaw crayfish (Cherax quadricarinatus) provides insights into its immune adaptation and hypoxia tolerance.</title>
        <authorList>
            <person name="Liu Z."/>
            <person name="Zheng J."/>
            <person name="Li H."/>
            <person name="Fang K."/>
            <person name="Wang S."/>
            <person name="He J."/>
            <person name="Zhou D."/>
            <person name="Weng S."/>
            <person name="Chi M."/>
            <person name="Gu Z."/>
            <person name="He J."/>
            <person name="Li F."/>
            <person name="Wang M."/>
        </authorList>
    </citation>
    <scope>NUCLEOTIDE SEQUENCE [LARGE SCALE GENOMIC DNA]</scope>
    <source>
        <strain evidence="7">ZL_2023a</strain>
    </source>
</reference>
<evidence type="ECO:0000256" key="5">
    <source>
        <dbReference type="SAM" id="Phobius"/>
    </source>
</evidence>
<dbReference type="InterPro" id="IPR020846">
    <property type="entry name" value="MFS_dom"/>
</dbReference>
<dbReference type="PANTHER" id="PTHR24064">
    <property type="entry name" value="SOLUTE CARRIER FAMILY 22 MEMBER"/>
    <property type="match status" value="1"/>
</dbReference>
<organism evidence="7 8">
    <name type="scientific">Cherax quadricarinatus</name>
    <name type="common">Australian red claw crayfish</name>
    <dbReference type="NCBI Taxonomy" id="27406"/>
    <lineage>
        <taxon>Eukaryota</taxon>
        <taxon>Metazoa</taxon>
        <taxon>Ecdysozoa</taxon>
        <taxon>Arthropoda</taxon>
        <taxon>Crustacea</taxon>
        <taxon>Multicrustacea</taxon>
        <taxon>Malacostraca</taxon>
        <taxon>Eumalacostraca</taxon>
        <taxon>Eucarida</taxon>
        <taxon>Decapoda</taxon>
        <taxon>Pleocyemata</taxon>
        <taxon>Astacidea</taxon>
        <taxon>Parastacoidea</taxon>
        <taxon>Parastacidae</taxon>
        <taxon>Cherax</taxon>
    </lineage>
</organism>
<comment type="caution">
    <text evidence="7">The sequence shown here is derived from an EMBL/GenBank/DDBJ whole genome shotgun (WGS) entry which is preliminary data.</text>
</comment>
<dbReference type="SUPFAM" id="SSF103473">
    <property type="entry name" value="MFS general substrate transporter"/>
    <property type="match status" value="1"/>
</dbReference>
<dbReference type="PROSITE" id="PS50850">
    <property type="entry name" value="MFS"/>
    <property type="match status" value="1"/>
</dbReference>
<dbReference type="GO" id="GO:0022857">
    <property type="term" value="F:transmembrane transporter activity"/>
    <property type="evidence" value="ECO:0007669"/>
    <property type="project" value="InterPro"/>
</dbReference>
<comment type="subcellular location">
    <subcellularLocation>
        <location evidence="1">Membrane</location>
        <topology evidence="1">Multi-pass membrane protein</topology>
    </subcellularLocation>
</comment>
<gene>
    <name evidence="7" type="ORF">OTU49_001421</name>
</gene>
<proteinExistence type="predicted"/>
<feature type="transmembrane region" description="Helical" evidence="5">
    <location>
        <begin position="137"/>
        <end position="155"/>
    </location>
</feature>
<feature type="non-terminal residue" evidence="7">
    <location>
        <position position="248"/>
    </location>
</feature>
<keyword evidence="3 5" id="KW-1133">Transmembrane helix</keyword>
<evidence type="ECO:0000256" key="4">
    <source>
        <dbReference type="ARBA" id="ARBA00023136"/>
    </source>
</evidence>
<dbReference type="Pfam" id="PF00083">
    <property type="entry name" value="Sugar_tr"/>
    <property type="match status" value="1"/>
</dbReference>
<dbReference type="Gene3D" id="1.20.1250.20">
    <property type="entry name" value="MFS general substrate transporter like domains"/>
    <property type="match status" value="1"/>
</dbReference>
<keyword evidence="2 5" id="KW-0812">Transmembrane</keyword>
<dbReference type="GO" id="GO:0016020">
    <property type="term" value="C:membrane"/>
    <property type="evidence" value="ECO:0007669"/>
    <property type="project" value="UniProtKB-SubCell"/>
</dbReference>
<feature type="domain" description="Major facilitator superfamily (MFS) profile" evidence="6">
    <location>
        <begin position="1"/>
        <end position="248"/>
    </location>
</feature>
<dbReference type="InterPro" id="IPR036259">
    <property type="entry name" value="MFS_trans_sf"/>
</dbReference>
<dbReference type="Proteomes" id="UP001445076">
    <property type="component" value="Unassembled WGS sequence"/>
</dbReference>
<evidence type="ECO:0000259" key="6">
    <source>
        <dbReference type="PROSITE" id="PS50850"/>
    </source>
</evidence>
<feature type="transmembrane region" description="Helical" evidence="5">
    <location>
        <begin position="26"/>
        <end position="43"/>
    </location>
</feature>
<protein>
    <recommendedName>
        <fullName evidence="6">Major facilitator superfamily (MFS) profile domain-containing protein</fullName>
    </recommendedName>
</protein>
<evidence type="ECO:0000313" key="8">
    <source>
        <dbReference type="Proteomes" id="UP001445076"/>
    </source>
</evidence>
<evidence type="ECO:0000256" key="2">
    <source>
        <dbReference type="ARBA" id="ARBA00022692"/>
    </source>
</evidence>
<keyword evidence="4 5" id="KW-0472">Membrane</keyword>
<keyword evidence="8" id="KW-1185">Reference proteome</keyword>
<dbReference type="EMBL" id="JARKIK010000025">
    <property type="protein sequence ID" value="KAK8743395.1"/>
    <property type="molecule type" value="Genomic_DNA"/>
</dbReference>
<feature type="transmembrane region" description="Helical" evidence="5">
    <location>
        <begin position="50"/>
        <end position="68"/>
    </location>
</feature>
<feature type="transmembrane region" description="Helical" evidence="5">
    <location>
        <begin position="109"/>
        <end position="131"/>
    </location>
</feature>
<dbReference type="InterPro" id="IPR005828">
    <property type="entry name" value="MFS_sugar_transport-like"/>
</dbReference>
<accession>A0AAW0XUS4</accession>
<feature type="non-terminal residue" evidence="7">
    <location>
        <position position="1"/>
    </location>
</feature>
<dbReference type="AlphaFoldDB" id="A0AAW0XUS4"/>